<keyword evidence="8" id="KW-1185">Reference proteome</keyword>
<dbReference type="GO" id="GO:0043484">
    <property type="term" value="P:regulation of RNA splicing"/>
    <property type="evidence" value="ECO:0007669"/>
    <property type="project" value="TreeGrafter"/>
</dbReference>
<keyword evidence="5" id="KW-0067">ATP-binding</keyword>
<dbReference type="Proteomes" id="UP000624404">
    <property type="component" value="Unassembled WGS sequence"/>
</dbReference>
<dbReference type="EMBL" id="CAJHIA010000033">
    <property type="protein sequence ID" value="CAD6448998.1"/>
    <property type="molecule type" value="Genomic_DNA"/>
</dbReference>
<comment type="caution">
    <text evidence="7">The sequence shown here is derived from an EMBL/GenBank/DDBJ whole genome shotgun (WGS) entry which is preliminary data.</text>
</comment>
<keyword evidence="4" id="KW-0418">Kinase</keyword>
<dbReference type="OrthoDB" id="5979581at2759"/>
<reference evidence="7" key="1">
    <citation type="submission" date="2020-10" db="EMBL/GenBank/DDBJ databases">
        <authorList>
            <person name="Kusch S."/>
        </authorList>
    </citation>
    <scope>NUCLEOTIDE SEQUENCE</scope>
    <source>
        <strain evidence="7">SwB9</strain>
    </source>
</reference>
<proteinExistence type="predicted"/>
<dbReference type="Gene3D" id="1.10.510.10">
    <property type="entry name" value="Transferase(Phosphotransferase) domain 1"/>
    <property type="match status" value="1"/>
</dbReference>
<feature type="domain" description="Protein kinase" evidence="6">
    <location>
        <begin position="1"/>
        <end position="241"/>
    </location>
</feature>
<keyword evidence="1" id="KW-0723">Serine/threonine-protein kinase</keyword>
<evidence type="ECO:0000259" key="6">
    <source>
        <dbReference type="PROSITE" id="PS50011"/>
    </source>
</evidence>
<dbReference type="Pfam" id="PF00069">
    <property type="entry name" value="Pkinase"/>
    <property type="match status" value="1"/>
</dbReference>
<dbReference type="AlphaFoldDB" id="A0A8H2ZRK6"/>
<dbReference type="PANTHER" id="PTHR45646">
    <property type="entry name" value="SERINE/THREONINE-PROTEIN KINASE DOA-RELATED"/>
    <property type="match status" value="1"/>
</dbReference>
<dbReference type="InterPro" id="IPR000719">
    <property type="entry name" value="Prot_kinase_dom"/>
</dbReference>
<dbReference type="GO" id="GO:0005524">
    <property type="term" value="F:ATP binding"/>
    <property type="evidence" value="ECO:0007669"/>
    <property type="project" value="UniProtKB-KW"/>
</dbReference>
<gene>
    <name evidence="7" type="ORF">SCLTRI_LOCUS8792</name>
</gene>
<dbReference type="PROSITE" id="PS50011">
    <property type="entry name" value="PROTEIN_KINASE_DOM"/>
    <property type="match status" value="1"/>
</dbReference>
<name>A0A8H2ZRK6_9HELO</name>
<evidence type="ECO:0000256" key="4">
    <source>
        <dbReference type="ARBA" id="ARBA00022777"/>
    </source>
</evidence>
<evidence type="ECO:0000256" key="1">
    <source>
        <dbReference type="ARBA" id="ARBA00022527"/>
    </source>
</evidence>
<keyword evidence="2" id="KW-0808">Transferase</keyword>
<organism evidence="7 8">
    <name type="scientific">Sclerotinia trifoliorum</name>
    <dbReference type="NCBI Taxonomy" id="28548"/>
    <lineage>
        <taxon>Eukaryota</taxon>
        <taxon>Fungi</taxon>
        <taxon>Dikarya</taxon>
        <taxon>Ascomycota</taxon>
        <taxon>Pezizomycotina</taxon>
        <taxon>Leotiomycetes</taxon>
        <taxon>Helotiales</taxon>
        <taxon>Sclerotiniaceae</taxon>
        <taxon>Sclerotinia</taxon>
    </lineage>
</organism>
<dbReference type="InterPro" id="IPR011009">
    <property type="entry name" value="Kinase-like_dom_sf"/>
</dbReference>
<dbReference type="PANTHER" id="PTHR45646:SF11">
    <property type="entry name" value="SERINE_THREONINE-PROTEIN KINASE DOA"/>
    <property type="match status" value="1"/>
</dbReference>
<dbReference type="GO" id="GO:0004674">
    <property type="term" value="F:protein serine/threonine kinase activity"/>
    <property type="evidence" value="ECO:0007669"/>
    <property type="project" value="UniProtKB-KW"/>
</dbReference>
<evidence type="ECO:0000256" key="3">
    <source>
        <dbReference type="ARBA" id="ARBA00022741"/>
    </source>
</evidence>
<evidence type="ECO:0000313" key="7">
    <source>
        <dbReference type="EMBL" id="CAD6448998.1"/>
    </source>
</evidence>
<dbReference type="SUPFAM" id="SSF56112">
    <property type="entry name" value="Protein kinase-like (PK-like)"/>
    <property type="match status" value="1"/>
</dbReference>
<evidence type="ECO:0000313" key="8">
    <source>
        <dbReference type="Proteomes" id="UP000624404"/>
    </source>
</evidence>
<evidence type="ECO:0000256" key="5">
    <source>
        <dbReference type="ARBA" id="ARBA00022840"/>
    </source>
</evidence>
<dbReference type="SMART" id="SM00220">
    <property type="entry name" value="S_TKc"/>
    <property type="match status" value="1"/>
</dbReference>
<sequence length="246" mass="28374">MWDSFRDLRYPLPDGLFTEELLKNSLKQLLLALDYIHTECKLVHTDIKADNIFSQIEDKSILDAFTNAEMRNPSPRKSINGVTVHTSRQLEIPKFFGDSVLSDFGSAAPEVMIKAAWTYPVDIWNVGVMVWDLFEGEHMFYGNDPDGKGYSTRAHLAEVIGMLGPPPLDPVKRDVRSPEFFDEEGKWIAEIPIMEDKSLEKSELRLRGKNKDMFLELMRGMLQWRPEDRKTGRELIDDPWLTQVVE</sequence>
<accession>A0A8H2ZRK6</accession>
<evidence type="ECO:0000256" key="2">
    <source>
        <dbReference type="ARBA" id="ARBA00022679"/>
    </source>
</evidence>
<dbReference type="GO" id="GO:0005634">
    <property type="term" value="C:nucleus"/>
    <property type="evidence" value="ECO:0007669"/>
    <property type="project" value="TreeGrafter"/>
</dbReference>
<protein>
    <submittedName>
        <fullName evidence="7">260bea8b-f23d-4df5-8498-f2389cc8e0c8-CDS</fullName>
    </submittedName>
</protein>
<keyword evidence="3" id="KW-0547">Nucleotide-binding</keyword>
<dbReference type="InterPro" id="IPR051175">
    <property type="entry name" value="CLK_kinases"/>
</dbReference>